<feature type="transmembrane region" description="Helical" evidence="4">
    <location>
        <begin position="94"/>
        <end position="118"/>
    </location>
</feature>
<keyword evidence="4" id="KW-0472">Membrane</keyword>
<evidence type="ECO:0008006" key="7">
    <source>
        <dbReference type="Google" id="ProtNLM"/>
    </source>
</evidence>
<evidence type="ECO:0000256" key="2">
    <source>
        <dbReference type="ARBA" id="ARBA00022963"/>
    </source>
</evidence>
<proteinExistence type="predicted"/>
<keyword evidence="1" id="KW-0378">Hydrolase</keyword>
<dbReference type="EMBL" id="JBHTAC010000050">
    <property type="protein sequence ID" value="MFC7247110.1"/>
    <property type="molecule type" value="Genomic_DNA"/>
</dbReference>
<name>A0ABW2H4B9_9ACTN</name>
<dbReference type="Proteomes" id="UP001596392">
    <property type="component" value="Unassembled WGS sequence"/>
</dbReference>
<dbReference type="PANTHER" id="PTHR10272:SF0">
    <property type="entry name" value="PLATELET-ACTIVATING FACTOR ACETYLHYDROLASE"/>
    <property type="match status" value="1"/>
</dbReference>
<sequence length="474" mass="50535">MTEMITGLGMSPLEALVLLGAVALVLARWTSAGVRRPVTLAAVALVLLPGVALVALGLRWHMVPVLAGAGVALAFAVPTFLARRADRPVWRARWWLAAPGSVLCLVLIAFGPVTAWALPVPVFPEPSGQYSVGTTVLEWTDPDREETATPTPSDHRTVVVQLWYPAHRGATDKHQAQYLGRTRPEARTVADALAGYLGVPGFLLDNLAPARTHSMFDIAATPEGGRFPVVLFSPGLGGVRTQNTAWAEELASRGYIVAGLDHPYDSAAVVLADGRAIRTMVTATGDPVHWTAIRAADLSFVLTQLDRLDKGELPSPLTGRIDIHRAAATGHSIGGAAALQAARQDTRFAAVINLDGFPRDPANQPIRQPILAVAHPVDPQENPTYLPSLDQVLQRGTSPSYLLTVPGSAHLTFTDGPLYLPPVPALVGSLGPLESLRMTVDVSAAFLDTTLRDKPDNLSARLSAHGQLKTYRRP</sequence>
<dbReference type="Gene3D" id="3.40.50.1820">
    <property type="entry name" value="alpha/beta hydrolase"/>
    <property type="match status" value="1"/>
</dbReference>
<keyword evidence="3" id="KW-0443">Lipid metabolism</keyword>
<keyword evidence="2" id="KW-0442">Lipid degradation</keyword>
<evidence type="ECO:0000313" key="5">
    <source>
        <dbReference type="EMBL" id="MFC7247110.1"/>
    </source>
</evidence>
<feature type="transmembrane region" description="Helical" evidence="4">
    <location>
        <begin position="6"/>
        <end position="26"/>
    </location>
</feature>
<dbReference type="SUPFAM" id="SSF53474">
    <property type="entry name" value="alpha/beta-Hydrolases"/>
    <property type="match status" value="1"/>
</dbReference>
<accession>A0ABW2H4B9</accession>
<dbReference type="InterPro" id="IPR029058">
    <property type="entry name" value="AB_hydrolase_fold"/>
</dbReference>
<gene>
    <name evidence="5" type="ORF">ACFQO7_31930</name>
</gene>
<evidence type="ECO:0000256" key="1">
    <source>
        <dbReference type="ARBA" id="ARBA00022801"/>
    </source>
</evidence>
<dbReference type="PANTHER" id="PTHR10272">
    <property type="entry name" value="PLATELET-ACTIVATING FACTOR ACETYLHYDROLASE"/>
    <property type="match status" value="1"/>
</dbReference>
<feature type="transmembrane region" description="Helical" evidence="4">
    <location>
        <begin position="38"/>
        <end position="56"/>
    </location>
</feature>
<keyword evidence="6" id="KW-1185">Reference proteome</keyword>
<dbReference type="Pfam" id="PF03403">
    <property type="entry name" value="PAF-AH_p_II"/>
    <property type="match status" value="2"/>
</dbReference>
<dbReference type="RefSeq" id="WP_376809866.1">
    <property type="nucleotide sequence ID" value="NZ_JBHTAC010000050.1"/>
</dbReference>
<evidence type="ECO:0000256" key="3">
    <source>
        <dbReference type="ARBA" id="ARBA00023098"/>
    </source>
</evidence>
<protein>
    <recommendedName>
        <fullName evidence="7">Platelet-activating factor acetylhydrolase</fullName>
    </recommendedName>
</protein>
<organism evidence="5 6">
    <name type="scientific">Catellatospora aurea</name>
    <dbReference type="NCBI Taxonomy" id="1337874"/>
    <lineage>
        <taxon>Bacteria</taxon>
        <taxon>Bacillati</taxon>
        <taxon>Actinomycetota</taxon>
        <taxon>Actinomycetes</taxon>
        <taxon>Micromonosporales</taxon>
        <taxon>Micromonosporaceae</taxon>
        <taxon>Catellatospora</taxon>
    </lineage>
</organism>
<comment type="caution">
    <text evidence="5">The sequence shown here is derived from an EMBL/GenBank/DDBJ whole genome shotgun (WGS) entry which is preliminary data.</text>
</comment>
<evidence type="ECO:0000313" key="6">
    <source>
        <dbReference type="Proteomes" id="UP001596392"/>
    </source>
</evidence>
<feature type="transmembrane region" description="Helical" evidence="4">
    <location>
        <begin position="62"/>
        <end position="82"/>
    </location>
</feature>
<keyword evidence="4" id="KW-0812">Transmembrane</keyword>
<reference evidence="6" key="1">
    <citation type="journal article" date="2019" name="Int. J. Syst. Evol. Microbiol.">
        <title>The Global Catalogue of Microorganisms (GCM) 10K type strain sequencing project: providing services to taxonomists for standard genome sequencing and annotation.</title>
        <authorList>
            <consortium name="The Broad Institute Genomics Platform"/>
            <consortium name="The Broad Institute Genome Sequencing Center for Infectious Disease"/>
            <person name="Wu L."/>
            <person name="Ma J."/>
        </authorList>
    </citation>
    <scope>NUCLEOTIDE SEQUENCE [LARGE SCALE GENOMIC DNA]</scope>
    <source>
        <strain evidence="6">CGMCC 1.9106</strain>
    </source>
</reference>
<evidence type="ECO:0000256" key="4">
    <source>
        <dbReference type="SAM" id="Phobius"/>
    </source>
</evidence>
<keyword evidence="4" id="KW-1133">Transmembrane helix</keyword>